<feature type="transmembrane region" description="Helical" evidence="1">
    <location>
        <begin position="186"/>
        <end position="207"/>
    </location>
</feature>
<dbReference type="STRING" id="223184.AS25_02680"/>
<protein>
    <submittedName>
        <fullName evidence="2">Uncharacterized protein</fullName>
    </submittedName>
</protein>
<proteinExistence type="predicted"/>
<sequence length="313" mass="34506">MSLDRAQIEGGVFADKLTAEGQVRALGARITGQLGLQEASLVNPDGDALSLESASIETLCLMDNFRIDGGVFLSGVRIGSFVTDERCPPQESLGMLHATGWSLRDVHGWLRNDPQAAERWLLPHSKSDEFVPQPWYELANVYDRIGHTTVARRLRYDATKYTIRRQPLRVQAIQFFYRWLVGYGYYPLRTLCWFAGAFILAYVLIAANTHSFVPTSPVSAQTAYIATHSTEAADDAAVAINGATPCEDFGGRYPCLRPWSYAAATVTPASALQTPAWAPLVSWLEAVLMALKFLGWIFTAFLLAGLTGLLRKT</sequence>
<name>A0A0B0DG73_9MICC</name>
<dbReference type="eggNOG" id="COG3210">
    <property type="taxonomic scope" value="Bacteria"/>
</dbReference>
<feature type="transmembrane region" description="Helical" evidence="1">
    <location>
        <begin position="286"/>
        <end position="310"/>
    </location>
</feature>
<reference evidence="2 3" key="1">
    <citation type="submission" date="2014-09" db="EMBL/GenBank/DDBJ databases">
        <title>High-quality draft genome sequence of Kocuria marina SO9-6, an actinobacterium isolated from a copper mine.</title>
        <authorList>
            <person name="Castro D.B."/>
            <person name="Pereira L.B."/>
            <person name="Silva M.V."/>
            <person name="Silva B.P."/>
            <person name="Zanardi B.R."/>
            <person name="Carlos C."/>
            <person name="Belgini D.R."/>
            <person name="Limache E.G."/>
            <person name="Lacerda G.V."/>
            <person name="Nery M.B."/>
            <person name="Gomes M.B."/>
            <person name="Souza S."/>
            <person name="Silva T.M."/>
            <person name="Rodrigues V.D."/>
            <person name="Paulino L.C."/>
            <person name="Vicentini R."/>
            <person name="Ferraz L.F."/>
            <person name="Ottoboni L.M."/>
        </authorList>
    </citation>
    <scope>NUCLEOTIDE SEQUENCE [LARGE SCALE GENOMIC DNA]</scope>
    <source>
        <strain evidence="2 3">SO9-6</strain>
    </source>
</reference>
<dbReference type="Proteomes" id="UP000030664">
    <property type="component" value="Unassembled WGS sequence"/>
</dbReference>
<keyword evidence="1" id="KW-1133">Transmembrane helix</keyword>
<evidence type="ECO:0000256" key="1">
    <source>
        <dbReference type="SAM" id="Phobius"/>
    </source>
</evidence>
<evidence type="ECO:0000313" key="3">
    <source>
        <dbReference type="Proteomes" id="UP000030664"/>
    </source>
</evidence>
<gene>
    <name evidence="2" type="ORF">AS25_02680</name>
</gene>
<organism evidence="2 3">
    <name type="scientific">Kocuria marina</name>
    <dbReference type="NCBI Taxonomy" id="223184"/>
    <lineage>
        <taxon>Bacteria</taxon>
        <taxon>Bacillati</taxon>
        <taxon>Actinomycetota</taxon>
        <taxon>Actinomycetes</taxon>
        <taxon>Micrococcales</taxon>
        <taxon>Micrococcaceae</taxon>
        <taxon>Kocuria</taxon>
    </lineage>
</organism>
<evidence type="ECO:0000313" key="2">
    <source>
        <dbReference type="EMBL" id="KHE75167.1"/>
    </source>
</evidence>
<comment type="caution">
    <text evidence="2">The sequence shown here is derived from an EMBL/GenBank/DDBJ whole genome shotgun (WGS) entry which is preliminary data.</text>
</comment>
<keyword evidence="1" id="KW-0812">Transmembrane</keyword>
<dbReference type="EMBL" id="JROM01000014">
    <property type="protein sequence ID" value="KHE75167.1"/>
    <property type="molecule type" value="Genomic_DNA"/>
</dbReference>
<dbReference type="AlphaFoldDB" id="A0A0B0DG73"/>
<keyword evidence="1" id="KW-0472">Membrane</keyword>
<accession>A0A0B0DG73</accession>